<comment type="catalytic activity">
    <reaction evidence="12 15">
        <text>Couples ATP hydrolysis with the unwinding of duplex DNA by translocating in the 3'-5' direction.</text>
        <dbReference type="EC" id="5.6.2.4"/>
    </reaction>
</comment>
<sequence>MADASKGIDSVDDSSWFIVNEADCMDDIETLDTLFDESDCDSTVSNLIDDENFQEQGNSLALFNIQCAEECDKTVSLLKRKYAQSPQGSSVAELSPRLEAVKISPEKERQSKRRLFQDSGLGEDEAELISEQVEVQTNENGGDTLSAACNSILNSKCKRSLLFVKCETLFGVSYNELTRQFKSHKSCCENWIVFVYAAGTEVLESSKVLLQQHCENFQVILCDFSGLYVLQFKHGKNRETVERLFCNILHVTDSHLLSDPPRSRSVPAALFFFKRSVSKTSYVYNNLPAWVTKLTQFNHQVATQPEAFELSKMIQWAYDNRMTEEAEIAYGYALLADEDTNAAAFLKSNVQLKYVRDCCTMVKLYFRQEMREMSISQWIWKCCNDCEGEADWKLILNFLKFQNINVIQFLTCLRTLCKRIPKKNCILFYGPPDTGKSFFAYSLVKFLQGKILSFVNKTSNFWLQPLLDCKFALLDDVTYPCWQYIDQNMRGALDGNTMCVDAKHRVPQQIKLPPLILTSNIDVVKEESLQYLHSRLMCFEFANKLPFDTHGIPVYNFTNQVWKCFFQKLSRQLDLEEENIQHESIRSDRTFRCIANSPDEHL</sequence>
<comment type="function">
    <text evidence="14 15">ATP-dependent DNA 3'-5' helicase required for initiation of viral DNA replication. It forms a complex with the viral E2 protein. The E1-E2 complex binds to the replication origin which contains binding sites for both proteins. During the initial step, a dimer of E1 interacts with a dimer of protein E2 leading to a complex that binds the viral origin of replication with high specificity. Then, a second dimer of E1 displaces the E2 dimer in an ATP-dependent manner to form the E1 tetramer. Following this, two E1 monomers are added to each half of the site, which results in the formation of two E1 trimers on the viral ori. Subsequently, two hexamers will be created. The double hexamer acts as a bi-directional helicase machinery and unwinds the viral DNA and then recruits the host DNA polymerase to start replication.</text>
</comment>
<keyword evidence="3 15" id="KW-0597">Phosphoprotein</keyword>
<feature type="modified residue" description="Phosphoserine; by host" evidence="15">
    <location>
        <position position="95"/>
    </location>
</feature>
<comment type="function">
    <text evidence="16">ATP-dependent DNA helicase required for initiation of viral DNA replication. It forms a complex with the viral E2 protein. The E1-E2 complex binds to the replication origin which contains binding sites for both proteins.</text>
</comment>
<keyword evidence="4 15" id="KW-1048">Host nucleus</keyword>
<keyword evidence="6 15" id="KW-0547">Nucleotide-binding</keyword>
<comment type="subcellular location">
    <subcellularLocation>
        <location evidence="1 15">Host nucleus</location>
    </subcellularLocation>
</comment>
<dbReference type="SUPFAM" id="SSF55464">
    <property type="entry name" value="Origin of replication-binding domain, RBD-like"/>
    <property type="match status" value="1"/>
</dbReference>
<dbReference type="EMBL" id="FJ804072">
    <property type="protein sequence ID" value="ACT76414.1"/>
    <property type="molecule type" value="Genomic_DNA"/>
</dbReference>
<evidence type="ECO:0000256" key="14">
    <source>
        <dbReference type="ARBA" id="ARBA00093297"/>
    </source>
</evidence>
<evidence type="ECO:0000256" key="10">
    <source>
        <dbReference type="ARBA" id="ARBA00023125"/>
    </source>
</evidence>
<reference evidence="18 19" key="1">
    <citation type="journal article" date="2009" name="J. Gen. Virol.">
        <title>Identification of a novel human gammapapillomavirus species.</title>
        <authorList>
            <person name="Li L."/>
            <person name="Barry P."/>
            <person name="Yeh E."/>
            <person name="Glaser C."/>
            <person name="Schnurr D."/>
            <person name="Delwart E."/>
        </authorList>
    </citation>
    <scope>NUCLEOTIDE SEQUENCE [LARGE SCALE GENOMIC DNA]</scope>
    <source>
        <strain evidence="18 19">HPV116</strain>
    </source>
</reference>
<evidence type="ECO:0000256" key="12">
    <source>
        <dbReference type="ARBA" id="ARBA00034617"/>
    </source>
</evidence>
<feature type="short sequence motif" description="Nuclear export signal" evidence="15">
    <location>
        <begin position="94"/>
        <end position="103"/>
    </location>
</feature>
<name>C7B7D4_9PAPI</name>
<feature type="modified residue" description="Phosphoserine; by host" evidence="15">
    <location>
        <position position="85"/>
    </location>
</feature>
<comment type="caution">
    <text evidence="15">Lacks conserved residue(s) required for the propagation of feature annotation.</text>
</comment>
<dbReference type="HAMAP" id="MF_04000">
    <property type="entry name" value="PPV_E1"/>
    <property type="match status" value="1"/>
</dbReference>
<dbReference type="InterPro" id="IPR046935">
    <property type="entry name" value="PPV_E1_DBD_sf"/>
</dbReference>
<keyword evidence="7 15" id="KW-0378">Hydrolase</keyword>
<evidence type="ECO:0000256" key="15">
    <source>
        <dbReference type="HAMAP-Rule" id="MF_04000"/>
    </source>
</evidence>
<dbReference type="InterPro" id="IPR016393">
    <property type="entry name" value="Rep_E1_papillomaV"/>
</dbReference>
<evidence type="ECO:0000313" key="19">
    <source>
        <dbReference type="Proteomes" id="UP000203499"/>
    </source>
</evidence>
<dbReference type="GO" id="GO:0043138">
    <property type="term" value="F:3'-5' DNA helicase activity"/>
    <property type="evidence" value="ECO:0007669"/>
    <property type="project" value="UniProtKB-UniRule"/>
</dbReference>
<comment type="subunit">
    <text evidence="15">Can form hexamers. Interacts with E2 protein; this interaction increases E1 DNA binding specificity. Interacts with host DNA polymerase subunit POLA2. Interacts with host single stranded DNA-binding protein RPA1. Interacts with host TOP1; this interaction stimulates the enzymatic activity of TOP1.</text>
</comment>
<comment type="catalytic activity">
    <reaction evidence="13 15 16">
        <text>ATP + H2O = ADP + phosphate + H(+)</text>
        <dbReference type="Rhea" id="RHEA:13065"/>
        <dbReference type="ChEBI" id="CHEBI:15377"/>
        <dbReference type="ChEBI" id="CHEBI:15378"/>
        <dbReference type="ChEBI" id="CHEBI:30616"/>
        <dbReference type="ChEBI" id="CHEBI:43474"/>
        <dbReference type="ChEBI" id="CHEBI:456216"/>
        <dbReference type="EC" id="5.6.2.4"/>
    </reaction>
</comment>
<dbReference type="RefSeq" id="YP_003084348.1">
    <property type="nucleotide sequence ID" value="NC_013035.1"/>
</dbReference>
<comment type="PTM">
    <text evidence="15">Phosphorylated.</text>
</comment>
<evidence type="ECO:0000256" key="9">
    <source>
        <dbReference type="ARBA" id="ARBA00022840"/>
    </source>
</evidence>
<keyword evidence="2 15" id="KW-0244">Early protein</keyword>
<dbReference type="InterPro" id="IPR046832">
    <property type="entry name" value="PPV_E1_DBD"/>
</dbReference>
<evidence type="ECO:0000313" key="18">
    <source>
        <dbReference type="EMBL" id="ACT76414.1"/>
    </source>
</evidence>
<keyword evidence="8 15" id="KW-0347">Helicase</keyword>
<evidence type="ECO:0000256" key="13">
    <source>
        <dbReference type="ARBA" id="ARBA00048988"/>
    </source>
</evidence>
<dbReference type="PROSITE" id="PS51206">
    <property type="entry name" value="SF3_HELICASE_1"/>
    <property type="match status" value="1"/>
</dbReference>
<dbReference type="GO" id="GO:0003677">
    <property type="term" value="F:DNA binding"/>
    <property type="evidence" value="ECO:0007669"/>
    <property type="project" value="UniProtKB-UniRule"/>
</dbReference>
<dbReference type="InterPro" id="IPR001177">
    <property type="entry name" value="PPV_DNA_helicase_E1_C"/>
</dbReference>
<dbReference type="OrthoDB" id="4795at10239"/>
<keyword evidence="15" id="KW-0832">Ubl conjugation</keyword>
<dbReference type="GO" id="GO:0042025">
    <property type="term" value="C:host cell nucleus"/>
    <property type="evidence" value="ECO:0007669"/>
    <property type="project" value="UniProtKB-SubCell"/>
</dbReference>
<keyword evidence="10 15" id="KW-0238">DNA-binding</keyword>
<dbReference type="SUPFAM" id="SSF52540">
    <property type="entry name" value="P-loop containing nucleoside triphosphate hydrolases"/>
    <property type="match status" value="1"/>
</dbReference>
<keyword evidence="9 15" id="KW-0067">ATP-binding</keyword>
<dbReference type="Gene3D" id="3.40.1310.10">
    <property type="match status" value="1"/>
</dbReference>
<evidence type="ECO:0000259" key="17">
    <source>
        <dbReference type="PROSITE" id="PS51206"/>
    </source>
</evidence>
<dbReference type="EC" id="5.6.2.4" evidence="15 16"/>
<feature type="cross-link" description="Glycyl lysine isopeptide (Lys-Gly) (interchain with G-Cter in SUMO)" evidence="15">
    <location>
        <position position="511"/>
    </location>
</feature>
<dbReference type="InterPro" id="IPR014015">
    <property type="entry name" value="Helicase_SF3_DNA-vir"/>
</dbReference>
<evidence type="ECO:0000256" key="5">
    <source>
        <dbReference type="ARBA" id="ARBA00022705"/>
    </source>
</evidence>
<dbReference type="GO" id="GO:0016887">
    <property type="term" value="F:ATP hydrolysis activity"/>
    <property type="evidence" value="ECO:0007669"/>
    <property type="project" value="RHEA"/>
</dbReference>
<dbReference type="Pfam" id="PF00524">
    <property type="entry name" value="PPV_E1_N"/>
    <property type="match status" value="1"/>
</dbReference>
<dbReference type="PIRSF" id="PIRSF003383">
    <property type="entry name" value="Rep_E1_papillomaV"/>
    <property type="match status" value="1"/>
</dbReference>
<dbReference type="Proteomes" id="UP000203499">
    <property type="component" value="Segment"/>
</dbReference>
<dbReference type="SMR" id="C7B7D4"/>
<evidence type="ECO:0000256" key="6">
    <source>
        <dbReference type="ARBA" id="ARBA00022741"/>
    </source>
</evidence>
<organism evidence="18 19">
    <name type="scientific">Human papillomavirus 116</name>
    <dbReference type="NCBI Taxonomy" id="915428"/>
    <lineage>
        <taxon>Viruses</taxon>
        <taxon>Monodnaviria</taxon>
        <taxon>Shotokuvirae</taxon>
        <taxon>Cossaviricota</taxon>
        <taxon>Papovaviricetes</taxon>
        <taxon>Zurhausenvirales</taxon>
        <taxon>Papillomaviridae</taxon>
        <taxon>Firstpapillomavirinae</taxon>
        <taxon>Gammapapillomavirus</taxon>
        <taxon>Gammapapillomavirus 9</taxon>
    </lineage>
</organism>
<feature type="short sequence motif" description="Nuclear localization signal" evidence="15">
    <location>
        <begin position="79"/>
        <end position="81"/>
    </location>
</feature>
<dbReference type="Gene3D" id="1.10.10.510">
    <property type="entry name" value="Zinc finger, large T-antigen D1 domain"/>
    <property type="match status" value="1"/>
</dbReference>
<feature type="modified residue" description="Phosphoserine; by host" evidence="15">
    <location>
        <position position="89"/>
    </location>
</feature>
<dbReference type="GO" id="GO:0006260">
    <property type="term" value="P:DNA replication"/>
    <property type="evidence" value="ECO:0007669"/>
    <property type="project" value="UniProtKB-UniRule"/>
</dbReference>
<dbReference type="Gene3D" id="3.40.50.300">
    <property type="entry name" value="P-loop containing nucleotide triphosphate hydrolases"/>
    <property type="match status" value="1"/>
</dbReference>
<dbReference type="InterPro" id="IPR037102">
    <property type="entry name" value="Znf_lg_T-Ag_D1_dom_sf"/>
</dbReference>
<evidence type="ECO:0000256" key="4">
    <source>
        <dbReference type="ARBA" id="ARBA00022562"/>
    </source>
</evidence>
<dbReference type="KEGG" id="vg:8223419"/>
<evidence type="ECO:0000256" key="7">
    <source>
        <dbReference type="ARBA" id="ARBA00022801"/>
    </source>
</evidence>
<evidence type="ECO:0000256" key="11">
    <source>
        <dbReference type="ARBA" id="ARBA00023235"/>
    </source>
</evidence>
<evidence type="ECO:0000256" key="8">
    <source>
        <dbReference type="ARBA" id="ARBA00022806"/>
    </source>
</evidence>
<keyword evidence="11 15" id="KW-0413">Isomerase</keyword>
<evidence type="ECO:0000256" key="16">
    <source>
        <dbReference type="PIRNR" id="PIRNR003383"/>
    </source>
</evidence>
<evidence type="ECO:0000256" key="1">
    <source>
        <dbReference type="ARBA" id="ARBA00004147"/>
    </source>
</evidence>
<feature type="domain" description="SF3 helicase" evidence="17">
    <location>
        <begin position="390"/>
        <end position="554"/>
    </location>
</feature>
<evidence type="ECO:0000256" key="3">
    <source>
        <dbReference type="ARBA" id="ARBA00022553"/>
    </source>
</evidence>
<proteinExistence type="inferred from homology"/>
<comment type="PTM">
    <text evidence="15">Sumoylated.</text>
</comment>
<protein>
    <recommendedName>
        <fullName evidence="15 16">Replication protein E1</fullName>
        <ecNumber evidence="15 16">5.6.2.4</ecNumber>
    </recommendedName>
    <alternativeName>
        <fullName evidence="15">ATP-dependent helicase E1</fullName>
    </alternativeName>
    <alternativeName>
        <fullName evidence="15">DNA 3'-5' helicase E1</fullName>
    </alternativeName>
</protein>
<evidence type="ECO:0000256" key="2">
    <source>
        <dbReference type="ARBA" id="ARBA00022518"/>
    </source>
</evidence>
<keyword evidence="5 15" id="KW-0235">DNA replication</keyword>
<feature type="binding site" evidence="15">
    <location>
        <begin position="430"/>
        <end position="437"/>
    </location>
    <ligand>
        <name>ATP</name>
        <dbReference type="ChEBI" id="CHEBI:30616"/>
    </ligand>
</feature>
<keyword evidence="15" id="KW-1017">Isopeptide bond</keyword>
<dbReference type="GO" id="GO:0005524">
    <property type="term" value="F:ATP binding"/>
    <property type="evidence" value="ECO:0007669"/>
    <property type="project" value="UniProtKB-UniRule"/>
</dbReference>
<keyword evidence="19" id="KW-1185">Reference proteome</keyword>
<dbReference type="Pfam" id="PF20450">
    <property type="entry name" value="PPV_E1_DBD"/>
    <property type="match status" value="1"/>
</dbReference>
<dbReference type="Pfam" id="PF00519">
    <property type="entry name" value="PPV_E1_C"/>
    <property type="match status" value="1"/>
</dbReference>
<dbReference type="InterPro" id="IPR027417">
    <property type="entry name" value="P-loop_NTPase"/>
</dbReference>
<gene>
    <name evidence="15" type="primary">E1</name>
</gene>
<dbReference type="InterPro" id="IPR014000">
    <property type="entry name" value="PPV_DNA_helicase_E1_N"/>
</dbReference>
<comment type="similarity">
    <text evidence="15 16">Belongs to the papillomaviridae E1 protein family.</text>
</comment>
<accession>C7B7D4</accession>